<keyword evidence="10 12" id="KW-0472">Membrane</keyword>
<feature type="transmembrane region" description="Helical" evidence="12">
    <location>
        <begin position="119"/>
        <end position="137"/>
    </location>
</feature>
<evidence type="ECO:0000256" key="11">
    <source>
        <dbReference type="ARBA" id="ARBA00023310"/>
    </source>
</evidence>
<comment type="similarity">
    <text evidence="2 12 13">Belongs to the ATPase A chain family.</text>
</comment>
<proteinExistence type="inferred from homology"/>
<dbReference type="InterPro" id="IPR000568">
    <property type="entry name" value="ATP_synth_F0_asu"/>
</dbReference>
<dbReference type="AlphaFoldDB" id="A0A081K638"/>
<dbReference type="NCBIfam" id="TIGR01131">
    <property type="entry name" value="ATP_synt_6_or_A"/>
    <property type="match status" value="1"/>
</dbReference>
<dbReference type="InterPro" id="IPR023011">
    <property type="entry name" value="ATP_synth_F0_asu_AS"/>
</dbReference>
<evidence type="ECO:0000256" key="1">
    <source>
        <dbReference type="ARBA" id="ARBA00004141"/>
    </source>
</evidence>
<dbReference type="PANTHER" id="PTHR42823">
    <property type="entry name" value="ATP SYNTHASE SUBUNIT A, CHLOROPLASTIC"/>
    <property type="match status" value="1"/>
</dbReference>
<evidence type="ECO:0000256" key="10">
    <source>
        <dbReference type="ARBA" id="ARBA00023136"/>
    </source>
</evidence>
<dbReference type="PANTHER" id="PTHR42823:SF3">
    <property type="entry name" value="ATP SYNTHASE SUBUNIT A, CHLOROPLASTIC"/>
    <property type="match status" value="1"/>
</dbReference>
<evidence type="ECO:0000256" key="4">
    <source>
        <dbReference type="ARBA" id="ARBA00022475"/>
    </source>
</evidence>
<dbReference type="Proteomes" id="UP000027997">
    <property type="component" value="Unassembled WGS sequence"/>
</dbReference>
<dbReference type="GO" id="GO:0005886">
    <property type="term" value="C:plasma membrane"/>
    <property type="evidence" value="ECO:0007669"/>
    <property type="project" value="UniProtKB-SubCell"/>
</dbReference>
<evidence type="ECO:0000256" key="9">
    <source>
        <dbReference type="ARBA" id="ARBA00023065"/>
    </source>
</evidence>
<feature type="transmembrane region" description="Helical" evidence="12">
    <location>
        <begin position="65"/>
        <end position="83"/>
    </location>
</feature>
<dbReference type="InterPro" id="IPR045082">
    <property type="entry name" value="ATP_syn_F0_a_bact/chloroplast"/>
</dbReference>
<dbReference type="InterPro" id="IPR035908">
    <property type="entry name" value="F0_ATP_A_sf"/>
</dbReference>
<evidence type="ECO:0000256" key="8">
    <source>
        <dbReference type="ARBA" id="ARBA00022989"/>
    </source>
</evidence>
<dbReference type="Pfam" id="PF00119">
    <property type="entry name" value="ATP-synt_A"/>
    <property type="match status" value="1"/>
</dbReference>
<keyword evidence="5 12" id="KW-0138">CF(0)</keyword>
<evidence type="ECO:0000313" key="15">
    <source>
        <dbReference type="Proteomes" id="UP000027997"/>
    </source>
</evidence>
<evidence type="ECO:0000256" key="6">
    <source>
        <dbReference type="ARBA" id="ARBA00022692"/>
    </source>
</evidence>
<comment type="caution">
    <text evidence="14">The sequence shown here is derived from an EMBL/GenBank/DDBJ whole genome shotgun (WGS) entry which is preliminary data.</text>
</comment>
<sequence length="293" mass="32703">MANTATEYIQHHLQNLTYGQLPAGFERVDAYGHPQGVLTEPTWTFALTPAEAKEMGFWAIHVDSMLWSVFLGFVFVLLFRFVAKNATSGVPGKLQNAVESIVEFVDTSVRESFHGKNPMIAPLALTIFVWIFFMNLMDLIPVDWIPGLATLAGIPYMKIVPSTDPNITMSMSISVFFLMLFFWIKVKGVSGLFSDLALHPFSSKNPVAKVILIPVNLLLETVSLLAKPVSLGLRLFGNMYAGELIFILIAMIGWAQLPLHFGWAVLHILVITLQAYIFMTLTIVYLSSVHEEH</sequence>
<protein>
    <recommendedName>
        <fullName evidence="12 13">ATP synthase subunit a</fullName>
    </recommendedName>
    <alternativeName>
        <fullName evidence="12">ATP synthase F0 sector subunit a</fullName>
    </alternativeName>
    <alternativeName>
        <fullName evidence="12">F-ATPase subunit 6</fullName>
    </alternativeName>
</protein>
<dbReference type="FunFam" id="1.20.120.220:FF:000002">
    <property type="entry name" value="ATP synthase subunit a"/>
    <property type="match status" value="1"/>
</dbReference>
<dbReference type="GO" id="GO:0045259">
    <property type="term" value="C:proton-transporting ATP synthase complex"/>
    <property type="evidence" value="ECO:0007669"/>
    <property type="project" value="UniProtKB-KW"/>
</dbReference>
<dbReference type="PROSITE" id="PS00449">
    <property type="entry name" value="ATPASE_A"/>
    <property type="match status" value="1"/>
</dbReference>
<keyword evidence="6 12" id="KW-0812">Transmembrane</keyword>
<dbReference type="NCBIfam" id="NF004477">
    <property type="entry name" value="PRK05815.1-1"/>
    <property type="match status" value="1"/>
</dbReference>
<comment type="subcellular location">
    <subcellularLocation>
        <location evidence="12 13">Cell membrane</location>
        <topology evidence="12 13">Multi-pass membrane protein</topology>
    </subcellularLocation>
    <subcellularLocation>
        <location evidence="1">Membrane</location>
        <topology evidence="1">Multi-pass membrane protein</topology>
    </subcellularLocation>
</comment>
<evidence type="ECO:0000256" key="7">
    <source>
        <dbReference type="ARBA" id="ARBA00022781"/>
    </source>
</evidence>
<evidence type="ECO:0000256" key="12">
    <source>
        <dbReference type="HAMAP-Rule" id="MF_01393"/>
    </source>
</evidence>
<dbReference type="HAMAP" id="MF_01393">
    <property type="entry name" value="ATP_synth_a_bact"/>
    <property type="match status" value="1"/>
</dbReference>
<feature type="transmembrane region" description="Helical" evidence="12">
    <location>
        <begin position="167"/>
        <end position="186"/>
    </location>
</feature>
<keyword evidence="7 12" id="KW-0375">Hydrogen ion transport</keyword>
<dbReference type="SUPFAM" id="SSF81336">
    <property type="entry name" value="F1F0 ATP synthase subunit A"/>
    <property type="match status" value="1"/>
</dbReference>
<dbReference type="RefSeq" id="WP_020581949.1">
    <property type="nucleotide sequence ID" value="NZ_JOJP01000001.1"/>
</dbReference>
<dbReference type="Gene3D" id="1.20.120.220">
    <property type="entry name" value="ATP synthase, F0 complex, subunit A"/>
    <property type="match status" value="1"/>
</dbReference>
<evidence type="ECO:0000256" key="5">
    <source>
        <dbReference type="ARBA" id="ARBA00022547"/>
    </source>
</evidence>
<dbReference type="EMBL" id="JOJP01000001">
    <property type="protein sequence ID" value="KEI69614.1"/>
    <property type="molecule type" value="Genomic_DNA"/>
</dbReference>
<dbReference type="PRINTS" id="PR00123">
    <property type="entry name" value="ATPASEA"/>
</dbReference>
<dbReference type="CDD" id="cd00310">
    <property type="entry name" value="ATP-synt_Fo_a_6"/>
    <property type="match status" value="1"/>
</dbReference>
<evidence type="ECO:0000256" key="2">
    <source>
        <dbReference type="ARBA" id="ARBA00006810"/>
    </source>
</evidence>
<feature type="transmembrane region" description="Helical" evidence="12">
    <location>
        <begin position="263"/>
        <end position="286"/>
    </location>
</feature>
<reference evidence="14 15" key="1">
    <citation type="submission" date="2014-06" db="EMBL/GenBank/DDBJ databases">
        <title>Whole Genome Sequences of Three Symbiotic Endozoicomonas Bacteria.</title>
        <authorList>
            <person name="Neave M.J."/>
            <person name="Apprill A."/>
            <person name="Voolstra C.R."/>
        </authorList>
    </citation>
    <scope>NUCLEOTIDE SEQUENCE [LARGE SCALE GENOMIC DNA]</scope>
    <source>
        <strain evidence="14 15">DSM 22380</strain>
    </source>
</reference>
<evidence type="ECO:0000256" key="13">
    <source>
        <dbReference type="RuleBase" id="RU000483"/>
    </source>
</evidence>
<keyword evidence="3 12" id="KW-0813">Transport</keyword>
<gene>
    <name evidence="12" type="primary">atpB</name>
    <name evidence="14" type="ORF">GV64_01625</name>
</gene>
<feature type="transmembrane region" description="Helical" evidence="12">
    <location>
        <begin position="238"/>
        <end position="257"/>
    </location>
</feature>
<keyword evidence="4 12" id="KW-1003">Cell membrane</keyword>
<accession>A0A081K638</accession>
<keyword evidence="8 12" id="KW-1133">Transmembrane helix</keyword>
<dbReference type="GO" id="GO:0042777">
    <property type="term" value="P:proton motive force-driven plasma membrane ATP synthesis"/>
    <property type="evidence" value="ECO:0007669"/>
    <property type="project" value="TreeGrafter"/>
</dbReference>
<dbReference type="eggNOG" id="COG0356">
    <property type="taxonomic scope" value="Bacteria"/>
</dbReference>
<keyword evidence="11 12" id="KW-0066">ATP synthesis</keyword>
<dbReference type="GO" id="GO:0046933">
    <property type="term" value="F:proton-transporting ATP synthase activity, rotational mechanism"/>
    <property type="evidence" value="ECO:0007669"/>
    <property type="project" value="UniProtKB-UniRule"/>
</dbReference>
<keyword evidence="15" id="KW-1185">Reference proteome</keyword>
<organism evidence="14 15">
    <name type="scientific">Endozoicomonas elysicola</name>
    <dbReference type="NCBI Taxonomy" id="305900"/>
    <lineage>
        <taxon>Bacteria</taxon>
        <taxon>Pseudomonadati</taxon>
        <taxon>Pseudomonadota</taxon>
        <taxon>Gammaproteobacteria</taxon>
        <taxon>Oceanospirillales</taxon>
        <taxon>Endozoicomonadaceae</taxon>
        <taxon>Endozoicomonas</taxon>
    </lineage>
</organism>
<name>A0A081K638_9GAMM</name>
<dbReference type="STRING" id="305900.GV64_01625"/>
<comment type="function">
    <text evidence="12 13">Key component of the proton channel; it plays a direct role in the translocation of protons across the membrane.</text>
</comment>
<evidence type="ECO:0000256" key="3">
    <source>
        <dbReference type="ARBA" id="ARBA00022448"/>
    </source>
</evidence>
<keyword evidence="9 12" id="KW-0406">Ion transport</keyword>
<evidence type="ECO:0000313" key="14">
    <source>
        <dbReference type="EMBL" id="KEI69614.1"/>
    </source>
</evidence>